<evidence type="ECO:0000256" key="2">
    <source>
        <dbReference type="ARBA" id="ARBA00022741"/>
    </source>
</evidence>
<dbReference type="InterPro" id="IPR001412">
    <property type="entry name" value="aa-tRNA-synth_I_CS"/>
</dbReference>
<proteinExistence type="predicted"/>
<dbReference type="PANTHER" id="PTHR43311">
    <property type="entry name" value="GLUTAMATE--TRNA LIGASE"/>
    <property type="match status" value="1"/>
</dbReference>
<dbReference type="InterPro" id="IPR014729">
    <property type="entry name" value="Rossmann-like_a/b/a_fold"/>
</dbReference>
<evidence type="ECO:0000313" key="6">
    <source>
        <dbReference type="EMBL" id="NJX17631.1"/>
    </source>
</evidence>
<evidence type="ECO:0000256" key="1">
    <source>
        <dbReference type="ARBA" id="ARBA00022598"/>
    </source>
</evidence>
<feature type="domain" description="Glutamyl/glutaminyl-tRNA synthetase class Ib catalytic" evidence="5">
    <location>
        <begin position="3"/>
        <end position="70"/>
    </location>
</feature>
<keyword evidence="3" id="KW-0067">ATP-binding</keyword>
<dbReference type="Proteomes" id="UP000760545">
    <property type="component" value="Unassembled WGS sequence"/>
</dbReference>
<evidence type="ECO:0000259" key="5">
    <source>
        <dbReference type="Pfam" id="PF00749"/>
    </source>
</evidence>
<name>A0ABX1DJX8_9FLAO</name>
<accession>A0ABX1DJX8</accession>
<dbReference type="PROSITE" id="PS00178">
    <property type="entry name" value="AA_TRNA_LIGASE_I"/>
    <property type="match status" value="1"/>
</dbReference>
<keyword evidence="1 6" id="KW-0436">Ligase</keyword>
<keyword evidence="2" id="KW-0547">Nucleotide-binding</keyword>
<evidence type="ECO:0000256" key="3">
    <source>
        <dbReference type="ARBA" id="ARBA00022840"/>
    </source>
</evidence>
<comment type="caution">
    <text evidence="6">The sequence shown here is derived from an EMBL/GenBank/DDBJ whole genome shotgun (WGS) entry which is preliminary data.</text>
</comment>
<dbReference type="InterPro" id="IPR000924">
    <property type="entry name" value="Glu/Gln-tRNA-synth"/>
</dbReference>
<reference evidence="6 7" key="1">
    <citation type="submission" date="2020-03" db="EMBL/GenBank/DDBJ databases">
        <title>Tamlana sp. nov, isolated from XXX.</title>
        <authorList>
            <person name="Cao W.R."/>
        </authorList>
    </citation>
    <scope>NUCLEOTIDE SEQUENCE [LARGE SCALE GENOMIC DNA]</scope>
    <source>
        <strain evidence="6 7">HST1-43</strain>
    </source>
</reference>
<dbReference type="InterPro" id="IPR020058">
    <property type="entry name" value="Glu/Gln-tRNA-synth_Ib_cat-dom"/>
</dbReference>
<feature type="non-terminal residue" evidence="6">
    <location>
        <position position="72"/>
    </location>
</feature>
<dbReference type="InterPro" id="IPR049940">
    <property type="entry name" value="GluQ/Sye"/>
</dbReference>
<dbReference type="RefSeq" id="WP_245234979.1">
    <property type="nucleotide sequence ID" value="NZ_JAAVJS010000875.1"/>
</dbReference>
<dbReference type="PANTHER" id="PTHR43311:SF2">
    <property type="entry name" value="GLUTAMATE--TRNA LIGASE, MITOCHONDRIAL-RELATED"/>
    <property type="match status" value="1"/>
</dbReference>
<keyword evidence="4" id="KW-0030">Aminoacyl-tRNA synthetase</keyword>
<keyword evidence="7" id="KW-1185">Reference proteome</keyword>
<dbReference type="Pfam" id="PF00749">
    <property type="entry name" value="tRNA-synt_1c"/>
    <property type="match status" value="1"/>
</dbReference>
<gene>
    <name evidence="6" type="ORF">HC176_19360</name>
</gene>
<dbReference type="SUPFAM" id="SSF52374">
    <property type="entry name" value="Nucleotidylyl transferase"/>
    <property type="match status" value="1"/>
</dbReference>
<sequence>MEKVRVRFAPSPTGPLHIGGVRTALFNYLFAKKHGGDFILRIEDTDQARYVEGAEQYIIDSLNWCNIPFDEG</sequence>
<dbReference type="GO" id="GO:0016874">
    <property type="term" value="F:ligase activity"/>
    <property type="evidence" value="ECO:0007669"/>
    <property type="project" value="UniProtKB-KW"/>
</dbReference>
<evidence type="ECO:0000256" key="4">
    <source>
        <dbReference type="ARBA" id="ARBA00023146"/>
    </source>
</evidence>
<dbReference type="Gene3D" id="3.40.50.620">
    <property type="entry name" value="HUPs"/>
    <property type="match status" value="1"/>
</dbReference>
<protein>
    <submittedName>
        <fullName evidence="6">Glutamate--tRNA ligase</fullName>
    </submittedName>
</protein>
<dbReference type="EMBL" id="JAAVJS010000875">
    <property type="protein sequence ID" value="NJX17631.1"/>
    <property type="molecule type" value="Genomic_DNA"/>
</dbReference>
<dbReference type="PRINTS" id="PR00987">
    <property type="entry name" value="TRNASYNTHGLU"/>
</dbReference>
<organism evidence="6 7">
    <name type="scientific">Tamlana crocina</name>
    <dbReference type="NCBI Taxonomy" id="393006"/>
    <lineage>
        <taxon>Bacteria</taxon>
        <taxon>Pseudomonadati</taxon>
        <taxon>Bacteroidota</taxon>
        <taxon>Flavobacteriia</taxon>
        <taxon>Flavobacteriales</taxon>
        <taxon>Flavobacteriaceae</taxon>
        <taxon>Tamlana</taxon>
    </lineage>
</organism>
<evidence type="ECO:0000313" key="7">
    <source>
        <dbReference type="Proteomes" id="UP000760545"/>
    </source>
</evidence>